<dbReference type="EMBL" id="CP011144">
    <property type="protein sequence ID" value="AKC87945.1"/>
    <property type="molecule type" value="Genomic_DNA"/>
</dbReference>
<gene>
    <name evidence="3" type="ORF">WQ53_15380</name>
</gene>
<reference evidence="3 4" key="1">
    <citation type="journal article" date="2015" name="Genome Announc.">
        <title>Complete Genome Sequence of Pseudoxanthomonas suwonensis Strain J1, a Cellulose-Degrading Bacterium Isolated from Leaf- and Wood-Enriched Soil.</title>
        <authorList>
            <person name="Hou L."/>
            <person name="Jiang J."/>
            <person name="Xu Z."/>
            <person name="Zhou Y."/>
            <person name="Leung F.C."/>
        </authorList>
    </citation>
    <scope>NUCLEOTIDE SEQUENCE [LARGE SCALE GENOMIC DNA]</scope>
    <source>
        <strain evidence="3 4">J1</strain>
    </source>
</reference>
<keyword evidence="2" id="KW-0732">Signal</keyword>
<name>A0A0E3UPL6_9GAMM</name>
<dbReference type="AlphaFoldDB" id="A0A0E3UPL6"/>
<feature type="chain" id="PRO_5002413395" description="DUF4440 domain-containing protein" evidence="2">
    <location>
        <begin position="19"/>
        <end position="206"/>
    </location>
</feature>
<accession>A0A0E3UPL6</accession>
<evidence type="ECO:0008006" key="5">
    <source>
        <dbReference type="Google" id="ProtNLM"/>
    </source>
</evidence>
<evidence type="ECO:0000313" key="3">
    <source>
        <dbReference type="EMBL" id="AKC87945.1"/>
    </source>
</evidence>
<feature type="signal peptide" evidence="2">
    <location>
        <begin position="1"/>
        <end position="18"/>
    </location>
</feature>
<evidence type="ECO:0000313" key="4">
    <source>
        <dbReference type="Proteomes" id="UP000033067"/>
    </source>
</evidence>
<organism evidence="3 4">
    <name type="scientific">Pseudoxanthomonas suwonensis</name>
    <dbReference type="NCBI Taxonomy" id="314722"/>
    <lineage>
        <taxon>Bacteria</taxon>
        <taxon>Pseudomonadati</taxon>
        <taxon>Pseudomonadota</taxon>
        <taxon>Gammaproteobacteria</taxon>
        <taxon>Lysobacterales</taxon>
        <taxon>Lysobacteraceae</taxon>
        <taxon>Pseudoxanthomonas</taxon>
    </lineage>
</organism>
<evidence type="ECO:0000256" key="2">
    <source>
        <dbReference type="SAM" id="SignalP"/>
    </source>
</evidence>
<dbReference type="Proteomes" id="UP000033067">
    <property type="component" value="Chromosome"/>
</dbReference>
<dbReference type="KEGG" id="psuw:WQ53_15380"/>
<protein>
    <recommendedName>
        <fullName evidence="5">DUF4440 domain-containing protein</fullName>
    </recommendedName>
</protein>
<keyword evidence="4" id="KW-1185">Reference proteome</keyword>
<sequence>MLLAVSILLLACACRAQAPADAAPAAGPAAEAAPAGVPADAVAAPADTATPPATTPAQAEATAPAAAANPAAEAATDAAGEQAVNHAIDATLGDHTRYKPVIQALQSAVAAGDAAQVAALARYPFNVTINGRPTVLHDEKAFIARYPEFMTPEIRDAIVGTKYGDLFVNYQGVMFGRGQAWINGLCHDDKCKEFEVKLVTLQPFSG</sequence>
<dbReference type="PATRIC" id="fig|314722.6.peg.3330"/>
<feature type="region of interest" description="Disordered" evidence="1">
    <location>
        <begin position="45"/>
        <end position="80"/>
    </location>
</feature>
<evidence type="ECO:0000256" key="1">
    <source>
        <dbReference type="SAM" id="MobiDB-lite"/>
    </source>
</evidence>
<proteinExistence type="predicted"/>